<dbReference type="PANTHER" id="PTHR14773:SF0">
    <property type="entry name" value="WD REPEAT-CONTAINING PROTEIN 76"/>
    <property type="match status" value="1"/>
</dbReference>
<evidence type="ECO:0000256" key="9">
    <source>
        <dbReference type="SAM" id="MobiDB-lite"/>
    </source>
</evidence>
<dbReference type="OrthoDB" id="9890280at2759"/>
<evidence type="ECO:0000256" key="6">
    <source>
        <dbReference type="ARBA" id="ARBA00023125"/>
    </source>
</evidence>
<accession>A0A0C3PZQ4</accession>
<protein>
    <recommendedName>
        <fullName evidence="2 8">DNA damage-binding protein CMR1</fullName>
    </recommendedName>
</protein>
<dbReference type="GO" id="GO:0005634">
    <property type="term" value="C:nucleus"/>
    <property type="evidence" value="ECO:0007669"/>
    <property type="project" value="TreeGrafter"/>
</dbReference>
<evidence type="ECO:0000256" key="2">
    <source>
        <dbReference type="ARBA" id="ARBA00021132"/>
    </source>
</evidence>
<sequence>MGIPAPAATGKGKGKASGGLSSTASKPKPVPARNPKVKREREDDSAPLRRSTRRRIGPVDRNESPESKRKRERRETLEREREEELKRARISKLPRHHDLDLQTLSSDASAEEIESLRSTFTSLLSTKHSREVGSGTTSRDNGIKSDQKLEELRDVAKQAKIRSRAKVTQERIYCMAYHPITSKDLVFFGDKYGTMGIWDPLARGEEIVDEDGEVEVSEGGQHWRLQVHWPQTSKTSISGMKFDPTDAHNVISSSYDCTMRITSFETGISREIFHAPDTLISSFDMLPENGNEIWISDVRGHLSHIDLREDFRKTGRRFEMNATGHKIGCVSVNPVSPHFLVTASNDKTIKLWDTRKLFTLPEEEADDDVWINETSFEEVNKYLQGKKGRGLLRGEHSSGAAVSAAYWDPSGRRIVSTCYDDHLRVWDIAPSSLVLDTQLPKFAPTSSTRHNCQTGRWLSVLKAQWMPSPDVFPHFVVGNMNQSLDIIGFNGEKIVNLVDKSLVTAVQAVAGCHPSKVGRYASGNAS</sequence>
<feature type="region of interest" description="Disordered" evidence="9">
    <location>
        <begin position="1"/>
        <end position="89"/>
    </location>
</feature>
<evidence type="ECO:0000256" key="7">
    <source>
        <dbReference type="PROSITE-ProRule" id="PRU00221"/>
    </source>
</evidence>
<reference evidence="10 11" key="1">
    <citation type="submission" date="2014-04" db="EMBL/GenBank/DDBJ databases">
        <authorList>
            <consortium name="DOE Joint Genome Institute"/>
            <person name="Kuo A."/>
            <person name="Girlanda M."/>
            <person name="Perotto S."/>
            <person name="Kohler A."/>
            <person name="Nagy L.G."/>
            <person name="Floudas D."/>
            <person name="Copeland A."/>
            <person name="Barry K.W."/>
            <person name="Cichocki N."/>
            <person name="Veneault-Fourrey C."/>
            <person name="LaButti K."/>
            <person name="Lindquist E.A."/>
            <person name="Lipzen A."/>
            <person name="Lundell T."/>
            <person name="Morin E."/>
            <person name="Murat C."/>
            <person name="Sun H."/>
            <person name="Tunlid A."/>
            <person name="Henrissat B."/>
            <person name="Grigoriev I.V."/>
            <person name="Hibbett D.S."/>
            <person name="Martin F."/>
            <person name="Nordberg H.P."/>
            <person name="Cantor M.N."/>
            <person name="Hua S.X."/>
        </authorList>
    </citation>
    <scope>NUCLEOTIDE SEQUENCE [LARGE SCALE GENOMIC DNA]</scope>
    <source>
        <strain evidence="10 11">MUT 4182</strain>
    </source>
</reference>
<dbReference type="GO" id="GO:0003677">
    <property type="term" value="F:DNA binding"/>
    <property type="evidence" value="ECO:0007669"/>
    <property type="project" value="UniProtKB-UniRule"/>
</dbReference>
<organism evidence="10 11">
    <name type="scientific">Tulasnella calospora MUT 4182</name>
    <dbReference type="NCBI Taxonomy" id="1051891"/>
    <lineage>
        <taxon>Eukaryota</taxon>
        <taxon>Fungi</taxon>
        <taxon>Dikarya</taxon>
        <taxon>Basidiomycota</taxon>
        <taxon>Agaricomycotina</taxon>
        <taxon>Agaricomycetes</taxon>
        <taxon>Cantharellales</taxon>
        <taxon>Tulasnellaceae</taxon>
        <taxon>Tulasnella</taxon>
    </lineage>
</organism>
<dbReference type="InterPro" id="IPR036322">
    <property type="entry name" value="WD40_repeat_dom_sf"/>
</dbReference>
<dbReference type="InterPro" id="IPR015943">
    <property type="entry name" value="WD40/YVTN_repeat-like_dom_sf"/>
</dbReference>
<name>A0A0C3PZQ4_9AGAM</name>
<dbReference type="InterPro" id="IPR019775">
    <property type="entry name" value="WD40_repeat_CS"/>
</dbReference>
<dbReference type="STRING" id="1051891.A0A0C3PZQ4"/>
<evidence type="ECO:0000256" key="3">
    <source>
        <dbReference type="ARBA" id="ARBA00022574"/>
    </source>
</evidence>
<dbReference type="Gene3D" id="2.130.10.10">
    <property type="entry name" value="YVTN repeat-like/Quinoprotein amine dehydrogenase"/>
    <property type="match status" value="1"/>
</dbReference>
<dbReference type="InterPro" id="IPR001680">
    <property type="entry name" value="WD40_rpt"/>
</dbReference>
<proteinExistence type="inferred from homology"/>
<keyword evidence="3 7" id="KW-0853">WD repeat</keyword>
<dbReference type="AlphaFoldDB" id="A0A0C3PZQ4"/>
<dbReference type="GO" id="GO:2000001">
    <property type="term" value="P:regulation of DNA damage checkpoint"/>
    <property type="evidence" value="ECO:0007669"/>
    <property type="project" value="TreeGrafter"/>
</dbReference>
<feature type="compositionally biased region" description="Basic and acidic residues" evidence="9">
    <location>
        <begin position="57"/>
        <end position="87"/>
    </location>
</feature>
<keyword evidence="5 8" id="KW-0227">DNA damage</keyword>
<dbReference type="SUPFAM" id="SSF50978">
    <property type="entry name" value="WD40 repeat-like"/>
    <property type="match status" value="1"/>
</dbReference>
<dbReference type="EMBL" id="KN823150">
    <property type="protein sequence ID" value="KIO21065.1"/>
    <property type="molecule type" value="Genomic_DNA"/>
</dbReference>
<comment type="function">
    <text evidence="8">DNA-binding protein that binds to both single- and double-stranded DNA. Binds preferentially to UV-damaged DNA. May be involved in DNA-metabolic processes.</text>
</comment>
<feature type="repeat" description="WD" evidence="7">
    <location>
        <begin position="395"/>
        <end position="436"/>
    </location>
</feature>
<dbReference type="PANTHER" id="PTHR14773">
    <property type="entry name" value="WD REPEAT-CONTAINING PROTEIN 76"/>
    <property type="match status" value="1"/>
</dbReference>
<keyword evidence="11" id="KW-1185">Reference proteome</keyword>
<feature type="non-terminal residue" evidence="10">
    <location>
        <position position="526"/>
    </location>
</feature>
<dbReference type="InterPro" id="IPR050853">
    <property type="entry name" value="WD_repeat_DNA-damage-binding"/>
</dbReference>
<evidence type="ECO:0000313" key="11">
    <source>
        <dbReference type="Proteomes" id="UP000054248"/>
    </source>
</evidence>
<dbReference type="Proteomes" id="UP000054248">
    <property type="component" value="Unassembled WGS sequence"/>
</dbReference>
<dbReference type="PROSITE" id="PS50082">
    <property type="entry name" value="WD_REPEATS_2"/>
    <property type="match status" value="2"/>
</dbReference>
<evidence type="ECO:0000256" key="8">
    <source>
        <dbReference type="RuleBase" id="RU365004"/>
    </source>
</evidence>
<comment type="similarity">
    <text evidence="1 8">Belongs to the WD repeat DDB2/WDR76 family.</text>
</comment>
<evidence type="ECO:0000256" key="5">
    <source>
        <dbReference type="ARBA" id="ARBA00022763"/>
    </source>
</evidence>
<dbReference type="Pfam" id="PF00400">
    <property type="entry name" value="WD40"/>
    <property type="match status" value="2"/>
</dbReference>
<evidence type="ECO:0000256" key="1">
    <source>
        <dbReference type="ARBA" id="ARBA00005434"/>
    </source>
</evidence>
<feature type="repeat" description="WD" evidence="7">
    <location>
        <begin position="320"/>
        <end position="355"/>
    </location>
</feature>
<reference evidence="11" key="2">
    <citation type="submission" date="2015-01" db="EMBL/GenBank/DDBJ databases">
        <title>Evolutionary Origins and Diversification of the Mycorrhizal Mutualists.</title>
        <authorList>
            <consortium name="DOE Joint Genome Institute"/>
            <consortium name="Mycorrhizal Genomics Consortium"/>
            <person name="Kohler A."/>
            <person name="Kuo A."/>
            <person name="Nagy L.G."/>
            <person name="Floudas D."/>
            <person name="Copeland A."/>
            <person name="Barry K.W."/>
            <person name="Cichocki N."/>
            <person name="Veneault-Fourrey C."/>
            <person name="LaButti K."/>
            <person name="Lindquist E.A."/>
            <person name="Lipzen A."/>
            <person name="Lundell T."/>
            <person name="Morin E."/>
            <person name="Murat C."/>
            <person name="Riley R."/>
            <person name="Ohm R."/>
            <person name="Sun H."/>
            <person name="Tunlid A."/>
            <person name="Henrissat B."/>
            <person name="Grigoriev I.V."/>
            <person name="Hibbett D.S."/>
            <person name="Martin F."/>
        </authorList>
    </citation>
    <scope>NUCLEOTIDE SEQUENCE [LARGE SCALE GENOMIC DNA]</scope>
    <source>
        <strain evidence="11">MUT 4182</strain>
    </source>
</reference>
<dbReference type="SMART" id="SM00320">
    <property type="entry name" value="WD40"/>
    <property type="match status" value="4"/>
</dbReference>
<dbReference type="PROSITE" id="PS00678">
    <property type="entry name" value="WD_REPEATS_1"/>
    <property type="match status" value="2"/>
</dbReference>
<keyword evidence="6 8" id="KW-0238">DNA-binding</keyword>
<evidence type="ECO:0000256" key="4">
    <source>
        <dbReference type="ARBA" id="ARBA00022737"/>
    </source>
</evidence>
<keyword evidence="4" id="KW-0677">Repeat</keyword>
<dbReference type="HOGENOM" id="CLU_017019_1_0_1"/>
<dbReference type="GO" id="GO:0006974">
    <property type="term" value="P:DNA damage response"/>
    <property type="evidence" value="ECO:0007669"/>
    <property type="project" value="UniProtKB-KW"/>
</dbReference>
<evidence type="ECO:0000313" key="10">
    <source>
        <dbReference type="EMBL" id="KIO21065.1"/>
    </source>
</evidence>
<feature type="compositionally biased region" description="Basic and acidic residues" evidence="9">
    <location>
        <begin position="37"/>
        <end position="47"/>
    </location>
</feature>
<gene>
    <name evidence="10" type="ORF">M407DRAFT_219193</name>
</gene>